<evidence type="ECO:0000313" key="5">
    <source>
        <dbReference type="Proteomes" id="UP000746747"/>
    </source>
</evidence>
<gene>
    <name evidence="4" type="ORF">CJOHNSTONI_LOCUS2894</name>
</gene>
<dbReference type="Gene3D" id="1.10.238.10">
    <property type="entry name" value="EF-hand"/>
    <property type="match status" value="1"/>
</dbReference>
<protein>
    <recommendedName>
        <fullName evidence="3">EF-hand domain-containing protein</fullName>
    </recommendedName>
</protein>
<accession>A0A8J2M077</accession>
<dbReference type="PANTHER" id="PTHR14095">
    <property type="entry name" value="PHOSPHATASE 2A REGULATORY SUBUNIT-RELATED"/>
    <property type="match status" value="1"/>
</dbReference>
<keyword evidence="1" id="KW-0479">Metal-binding</keyword>
<dbReference type="InterPro" id="IPR041534">
    <property type="entry name" value="EF-hand_13"/>
</dbReference>
<evidence type="ECO:0000256" key="2">
    <source>
        <dbReference type="ARBA" id="ARBA00022837"/>
    </source>
</evidence>
<dbReference type="InterPro" id="IPR011992">
    <property type="entry name" value="EF-hand-dom_pair"/>
</dbReference>
<comment type="caution">
    <text evidence="4">The sequence shown here is derived from an EMBL/GenBank/DDBJ whole genome shotgun (WGS) entry which is preliminary data.</text>
</comment>
<dbReference type="SUPFAM" id="SSF47473">
    <property type="entry name" value="EF-hand"/>
    <property type="match status" value="2"/>
</dbReference>
<keyword evidence="2" id="KW-0106">Calcium</keyword>
<dbReference type="AlphaFoldDB" id="A0A8J2M077"/>
<dbReference type="Gene3D" id="1.10.238.230">
    <property type="match status" value="1"/>
</dbReference>
<dbReference type="Gene3D" id="1.10.238.220">
    <property type="match status" value="1"/>
</dbReference>
<dbReference type="PROSITE" id="PS50222">
    <property type="entry name" value="EF_HAND_2"/>
    <property type="match status" value="1"/>
</dbReference>
<keyword evidence="5" id="KW-1185">Reference proteome</keyword>
<dbReference type="GO" id="GO:0005509">
    <property type="term" value="F:calcium ion binding"/>
    <property type="evidence" value="ECO:0007669"/>
    <property type="project" value="InterPro"/>
</dbReference>
<dbReference type="PANTHER" id="PTHR14095:SF0">
    <property type="entry name" value="MIP22305P"/>
    <property type="match status" value="1"/>
</dbReference>
<dbReference type="Pfam" id="PF13499">
    <property type="entry name" value="EF-hand_7"/>
    <property type="match status" value="1"/>
</dbReference>
<name>A0A8J2M077_9BILA</name>
<dbReference type="GO" id="GO:0019888">
    <property type="term" value="F:protein phosphatase regulator activity"/>
    <property type="evidence" value="ECO:0007669"/>
    <property type="project" value="TreeGrafter"/>
</dbReference>
<dbReference type="OrthoDB" id="5586at2759"/>
<dbReference type="EMBL" id="CAKAEH010001028">
    <property type="protein sequence ID" value="CAG9532595.1"/>
    <property type="molecule type" value="Genomic_DNA"/>
</dbReference>
<dbReference type="InterPro" id="IPR018247">
    <property type="entry name" value="EF_Hand_1_Ca_BS"/>
</dbReference>
<evidence type="ECO:0000313" key="4">
    <source>
        <dbReference type="EMBL" id="CAG9532595.1"/>
    </source>
</evidence>
<dbReference type="InterPro" id="IPR002048">
    <property type="entry name" value="EF_hand_dom"/>
</dbReference>
<feature type="domain" description="EF-hand" evidence="3">
    <location>
        <begin position="569"/>
        <end position="604"/>
    </location>
</feature>
<dbReference type="PROSITE" id="PS00018">
    <property type="entry name" value="EF_HAND_1"/>
    <property type="match status" value="1"/>
</dbReference>
<dbReference type="Pfam" id="PF17958">
    <property type="entry name" value="EF-hand_13"/>
    <property type="match status" value="1"/>
</dbReference>
<dbReference type="Proteomes" id="UP000746747">
    <property type="component" value="Unassembled WGS sequence"/>
</dbReference>
<sequence length="707" mass="81613">MFLQEFGKSRSHQNAVKVINDDGNNNDSFVLKIMNLGGLSEKIDDKKCSSGVAAIQQSNSTTLLPPVSPSYATPIRTSKRNLINIANAVLSPPLSSFPTMQILRKNCHSESASFDGSKMDTVDHEIEVEISEHSNILQPIMNPDIFTKLLETPRKFKRFEIFEQDQENAWNCNRKIPNSPSYPNYDKNPYVMFPDENMHDKALVEKDMDTLQLEKPQILDSGILQDILDLVNTTPSTSSNSVIPDDPNDNDFSSFTSSFLSGNSDMLTSEKIEEKRNESSFEALLSDHLNSSTFHKEEILEETDPTLLNIPRFHYPYGIPLGGKENCNDLNAVKELFRKYNDQIEMSHMKEICLASGLCPLWKQPLYNCISTSMSNFINFNGFTNWWKKFEENAHDEASRFVYILTNGSRNYLTADDFKPLIQDLIETLPSLSLLKEAEAFHHAYIKTVTARIFWSACHSWKKHISIAELRLSNLLKAIAMLEKAEINEEHEFFSYEHFYVIYCNFYLLDKDEKNYLTPFDLSLYSNCALTNLVVQRIFSGAVLSNSSMKQTIDYIAFVNFLLAEVDKCHPKSIEYWFRIMDLNGDGRISFDEMERFYNEIVVNVIRMDMDVLVFNDLVNMLKDMISPHSSTYFTLSDFKRSPSLARYFFNTFINWIKHIAQESCLLVKRNEVDSQFSDWNHFCKSEYEILLADLLDSDEKDWLIEF</sequence>
<organism evidence="4 5">
    <name type="scientific">Cercopithifilaria johnstoni</name>
    <dbReference type="NCBI Taxonomy" id="2874296"/>
    <lineage>
        <taxon>Eukaryota</taxon>
        <taxon>Metazoa</taxon>
        <taxon>Ecdysozoa</taxon>
        <taxon>Nematoda</taxon>
        <taxon>Chromadorea</taxon>
        <taxon>Rhabditida</taxon>
        <taxon>Spirurina</taxon>
        <taxon>Spiruromorpha</taxon>
        <taxon>Filarioidea</taxon>
        <taxon>Onchocercidae</taxon>
        <taxon>Cercopithifilaria</taxon>
    </lineage>
</organism>
<reference evidence="4" key="1">
    <citation type="submission" date="2021-09" db="EMBL/GenBank/DDBJ databases">
        <authorList>
            <consortium name="Pathogen Informatics"/>
        </authorList>
    </citation>
    <scope>NUCLEOTIDE SEQUENCE</scope>
</reference>
<evidence type="ECO:0000259" key="3">
    <source>
        <dbReference type="PROSITE" id="PS50222"/>
    </source>
</evidence>
<proteinExistence type="predicted"/>
<dbReference type="GO" id="GO:0000159">
    <property type="term" value="C:protein phosphatase type 2A complex"/>
    <property type="evidence" value="ECO:0007669"/>
    <property type="project" value="TreeGrafter"/>
</dbReference>
<evidence type="ECO:0000256" key="1">
    <source>
        <dbReference type="ARBA" id="ARBA00022723"/>
    </source>
</evidence>